<dbReference type="GO" id="GO:0005576">
    <property type="term" value="C:extracellular region"/>
    <property type="evidence" value="ECO:0007669"/>
    <property type="project" value="UniProtKB-SubCell"/>
</dbReference>
<dbReference type="PANTHER" id="PTHR11480:SF3">
    <property type="entry name" value="BCDNA.GH08312"/>
    <property type="match status" value="1"/>
</dbReference>
<dbReference type="PROSITE" id="PS50015">
    <property type="entry name" value="SAP_B"/>
    <property type="match status" value="4"/>
</dbReference>
<dbReference type="InterPro" id="IPR008139">
    <property type="entry name" value="SaposinB_dom"/>
</dbReference>
<dbReference type="Gene3D" id="1.10.225.10">
    <property type="entry name" value="Saposin-like"/>
    <property type="match status" value="4"/>
</dbReference>
<dbReference type="Proteomes" id="UP001558652">
    <property type="component" value="Unassembled WGS sequence"/>
</dbReference>
<keyword evidence="3" id="KW-0732">Signal</keyword>
<dbReference type="SMART" id="SM00741">
    <property type="entry name" value="SapB"/>
    <property type="match status" value="4"/>
</dbReference>
<dbReference type="EMBL" id="JBFDAA010000015">
    <property type="protein sequence ID" value="KAL1117713.1"/>
    <property type="molecule type" value="Genomic_DNA"/>
</dbReference>
<dbReference type="AlphaFoldDB" id="A0ABD0Y2Y0"/>
<dbReference type="InterPro" id="IPR008138">
    <property type="entry name" value="SapB_2"/>
</dbReference>
<comment type="caution">
    <text evidence="8">The sequence shown here is derived from an EMBL/GenBank/DDBJ whole genome shotgun (WGS) entry which is preliminary data.</text>
</comment>
<dbReference type="InterPro" id="IPR011001">
    <property type="entry name" value="Saposin-like"/>
</dbReference>
<dbReference type="PRINTS" id="PR01797">
    <property type="entry name" value="SAPOSIN"/>
</dbReference>
<keyword evidence="6" id="KW-0325">Glycoprotein</keyword>
<gene>
    <name evidence="8" type="ORF">AAG570_004028</name>
</gene>
<reference evidence="8 9" key="1">
    <citation type="submission" date="2024-07" db="EMBL/GenBank/DDBJ databases">
        <title>Chromosome-level genome assembly of the water stick insect Ranatra chinensis (Heteroptera: Nepidae).</title>
        <authorList>
            <person name="Liu X."/>
        </authorList>
    </citation>
    <scope>NUCLEOTIDE SEQUENCE [LARGE SCALE GENOMIC DNA]</scope>
    <source>
        <strain evidence="8">Cailab_2021Rc</strain>
        <tissue evidence="8">Muscle</tissue>
    </source>
</reference>
<evidence type="ECO:0000259" key="7">
    <source>
        <dbReference type="PROSITE" id="PS50015"/>
    </source>
</evidence>
<comment type="subcellular location">
    <subcellularLocation>
        <location evidence="1">Secreted</location>
    </subcellularLocation>
</comment>
<evidence type="ECO:0000313" key="9">
    <source>
        <dbReference type="Proteomes" id="UP001558652"/>
    </source>
</evidence>
<evidence type="ECO:0000256" key="3">
    <source>
        <dbReference type="ARBA" id="ARBA00022729"/>
    </source>
</evidence>
<dbReference type="FunFam" id="1.10.225.10:FF:000002">
    <property type="entry name" value="prosaposin isoform X2"/>
    <property type="match status" value="1"/>
</dbReference>
<feature type="domain" description="Saposin B-type" evidence="7">
    <location>
        <begin position="191"/>
        <end position="272"/>
    </location>
</feature>
<feature type="domain" description="Saposin B-type" evidence="7">
    <location>
        <begin position="279"/>
        <end position="360"/>
    </location>
</feature>
<dbReference type="GO" id="GO:0005737">
    <property type="term" value="C:cytoplasm"/>
    <property type="evidence" value="ECO:0007669"/>
    <property type="project" value="UniProtKB-ARBA"/>
</dbReference>
<evidence type="ECO:0000313" key="8">
    <source>
        <dbReference type="EMBL" id="KAL1117713.1"/>
    </source>
</evidence>
<evidence type="ECO:0000256" key="2">
    <source>
        <dbReference type="ARBA" id="ARBA00022525"/>
    </source>
</evidence>
<keyword evidence="4" id="KW-0677">Repeat</keyword>
<evidence type="ECO:0000256" key="1">
    <source>
        <dbReference type="ARBA" id="ARBA00004613"/>
    </source>
</evidence>
<sequence>MCAMCEYFLHFVQQEVTLPSSERAIQKFVMKGCSRLPETISAQCNSFVQTYMDDFIALFANEIDPSQVCPKLGVCPGDLVFVNYEDKPSCPLCLLAMEEILHKVKNSTLTEVSDIVDDVCLRDQFPDRLLTECAKFISSHRQAIIEMVLAEFTAQESCVFVDVCVPPSVKNTDDFLPLPPLVVGHIEPVRDSNTCVLCEFIMTKIDAILKENKTEEEIKHIVLNICRHLPKTISPQCENFVAQYADLVITLLAEELDPKQVCTAINLCDKVAAEVMKNDMKECLVCELLMDGLRGVFSDRVVDDDINKNLIKACHYLPKDEQSFCVSLIGQIAPQVETALRTLPVGPLICKRIRLCSADHEKVNSMTPVKSGGCFSGAAFWCQSTMNAAACGVRFLKQIYSCCNRSVTYSSLTVDSMCNCVWVLYD</sequence>
<dbReference type="Pfam" id="PF03489">
    <property type="entry name" value="SapB_2"/>
    <property type="match status" value="2"/>
</dbReference>
<accession>A0ABD0Y2Y0</accession>
<keyword evidence="9" id="KW-1185">Reference proteome</keyword>
<feature type="domain" description="Saposin B-type" evidence="7">
    <location>
        <begin position="86"/>
        <end position="168"/>
    </location>
</feature>
<evidence type="ECO:0000256" key="5">
    <source>
        <dbReference type="ARBA" id="ARBA00023157"/>
    </source>
</evidence>
<dbReference type="Pfam" id="PF05184">
    <property type="entry name" value="SapB_1"/>
    <property type="match status" value="2"/>
</dbReference>
<evidence type="ECO:0000256" key="6">
    <source>
        <dbReference type="ARBA" id="ARBA00023180"/>
    </source>
</evidence>
<proteinExistence type="predicted"/>
<protein>
    <recommendedName>
        <fullName evidence="7">Saposin B-type domain-containing protein</fullName>
    </recommendedName>
</protein>
<dbReference type="SUPFAM" id="SSF47862">
    <property type="entry name" value="Saposin"/>
    <property type="match status" value="4"/>
</dbReference>
<dbReference type="InterPro" id="IPR007856">
    <property type="entry name" value="SapB_1"/>
</dbReference>
<organism evidence="8 9">
    <name type="scientific">Ranatra chinensis</name>
    <dbReference type="NCBI Taxonomy" id="642074"/>
    <lineage>
        <taxon>Eukaryota</taxon>
        <taxon>Metazoa</taxon>
        <taxon>Ecdysozoa</taxon>
        <taxon>Arthropoda</taxon>
        <taxon>Hexapoda</taxon>
        <taxon>Insecta</taxon>
        <taxon>Pterygota</taxon>
        <taxon>Neoptera</taxon>
        <taxon>Paraneoptera</taxon>
        <taxon>Hemiptera</taxon>
        <taxon>Heteroptera</taxon>
        <taxon>Panheteroptera</taxon>
        <taxon>Nepomorpha</taxon>
        <taxon>Nepidae</taxon>
        <taxon>Ranatrinae</taxon>
        <taxon>Ranatra</taxon>
    </lineage>
</organism>
<feature type="domain" description="Saposin B-type" evidence="7">
    <location>
        <begin position="1"/>
        <end position="79"/>
    </location>
</feature>
<dbReference type="InterPro" id="IPR008373">
    <property type="entry name" value="Saposin"/>
</dbReference>
<dbReference type="InterPro" id="IPR051428">
    <property type="entry name" value="Sphingo_Act-Surfact_Prot"/>
</dbReference>
<keyword evidence="5" id="KW-1015">Disulfide bond</keyword>
<name>A0ABD0Y2Y0_9HEMI</name>
<keyword evidence="2" id="KW-0964">Secreted</keyword>
<evidence type="ECO:0000256" key="4">
    <source>
        <dbReference type="ARBA" id="ARBA00022737"/>
    </source>
</evidence>
<dbReference type="PANTHER" id="PTHR11480">
    <property type="entry name" value="SAPOSIN-RELATED"/>
    <property type="match status" value="1"/>
</dbReference>